<dbReference type="GO" id="GO:0016603">
    <property type="term" value="F:glutaminyl-peptide cyclotransferase activity"/>
    <property type="evidence" value="ECO:0007669"/>
    <property type="project" value="InterPro"/>
</dbReference>
<proteinExistence type="predicted"/>
<organism evidence="3 4">
    <name type="scientific">Linum trigynum</name>
    <dbReference type="NCBI Taxonomy" id="586398"/>
    <lineage>
        <taxon>Eukaryota</taxon>
        <taxon>Viridiplantae</taxon>
        <taxon>Streptophyta</taxon>
        <taxon>Embryophyta</taxon>
        <taxon>Tracheophyta</taxon>
        <taxon>Spermatophyta</taxon>
        <taxon>Magnoliopsida</taxon>
        <taxon>eudicotyledons</taxon>
        <taxon>Gunneridae</taxon>
        <taxon>Pentapetalae</taxon>
        <taxon>rosids</taxon>
        <taxon>fabids</taxon>
        <taxon>Malpighiales</taxon>
        <taxon>Linaceae</taxon>
        <taxon>Linum</taxon>
    </lineage>
</organism>
<keyword evidence="4" id="KW-1185">Reference proteome</keyword>
<dbReference type="PANTHER" id="PTHR31270:SF1">
    <property type="entry name" value="GLUTAMINYL-PEPTIDE CYCLOTRANSFERASE"/>
    <property type="match status" value="1"/>
</dbReference>
<dbReference type="InterPro" id="IPR007788">
    <property type="entry name" value="QCT"/>
</dbReference>
<dbReference type="EMBL" id="OZ034821">
    <property type="protein sequence ID" value="CAL1404868.1"/>
    <property type="molecule type" value="Genomic_DNA"/>
</dbReference>
<reference evidence="3 4" key="1">
    <citation type="submission" date="2024-04" db="EMBL/GenBank/DDBJ databases">
        <authorList>
            <person name="Fracassetti M."/>
        </authorList>
    </citation>
    <scope>NUCLEOTIDE SEQUENCE [LARGE SCALE GENOMIC DNA]</scope>
</reference>
<evidence type="ECO:0000256" key="2">
    <source>
        <dbReference type="SAM" id="Phobius"/>
    </source>
</evidence>
<sequence>MGARSLKKIKRSSTNSKPTSSNPMPPSQTRGFSWNRGPVFVSVAMVFGVVFLLGISSIIWNSFAGVDATPKIYAIQVVNEYPHDPDAFTQGLLYAGNDTFFESTGLYDMSSVRKVNLQTGKVEDIQQMDGQYFGEGLTLLGERLFQVTWLTSTGFIYDRINLNKIGEFTHQMQDGWGLATDGKVLFGSDGTSSLYQLDPLTLKVIKEQRVKYNDLEVRYINELEFINGEIWANVWQTDCIARISPQDGTVTGWILLPQLSKGLRASGHRGIDVLNGIAWDSEGKRLFVTGKLWPKLYEIKLHPVKKPIGRGNIEQLCIP</sequence>
<evidence type="ECO:0000313" key="3">
    <source>
        <dbReference type="EMBL" id="CAL1404868.1"/>
    </source>
</evidence>
<keyword evidence="2" id="KW-1133">Transmembrane helix</keyword>
<keyword evidence="2" id="KW-0472">Membrane</keyword>
<evidence type="ECO:0000313" key="4">
    <source>
        <dbReference type="Proteomes" id="UP001497516"/>
    </source>
</evidence>
<evidence type="ECO:0008006" key="5">
    <source>
        <dbReference type="Google" id="ProtNLM"/>
    </source>
</evidence>
<name>A0AAV2G2H6_9ROSI</name>
<protein>
    <recommendedName>
        <fullName evidence="5">Glutaminyl-peptide cyclotransferase</fullName>
    </recommendedName>
</protein>
<feature type="transmembrane region" description="Helical" evidence="2">
    <location>
        <begin position="39"/>
        <end position="60"/>
    </location>
</feature>
<dbReference type="Pfam" id="PF05096">
    <property type="entry name" value="Glu_cyclase_2"/>
    <property type="match status" value="1"/>
</dbReference>
<evidence type="ECO:0000256" key="1">
    <source>
        <dbReference type="SAM" id="MobiDB-lite"/>
    </source>
</evidence>
<gene>
    <name evidence="3" type="ORF">LTRI10_LOCUS44687</name>
</gene>
<feature type="compositionally biased region" description="Basic residues" evidence="1">
    <location>
        <begin position="1"/>
        <end position="11"/>
    </location>
</feature>
<feature type="compositionally biased region" description="Low complexity" evidence="1">
    <location>
        <begin position="12"/>
        <end position="22"/>
    </location>
</feature>
<dbReference type="Proteomes" id="UP001497516">
    <property type="component" value="Chromosome 8"/>
</dbReference>
<accession>A0AAV2G2H6</accession>
<dbReference type="AlphaFoldDB" id="A0AAV2G2H6"/>
<dbReference type="SUPFAM" id="SSF63825">
    <property type="entry name" value="YWTD domain"/>
    <property type="match status" value="1"/>
</dbReference>
<keyword evidence="2" id="KW-0812">Transmembrane</keyword>
<feature type="region of interest" description="Disordered" evidence="1">
    <location>
        <begin position="1"/>
        <end position="29"/>
    </location>
</feature>
<dbReference type="PANTHER" id="PTHR31270">
    <property type="entry name" value="GLUTAMINYL-PEPTIDE CYCLOTRANSFERASE"/>
    <property type="match status" value="1"/>
</dbReference>